<dbReference type="FunFam" id="3.40.50.300:FF:000212">
    <property type="entry name" value="Adenylyl-sulfate kinase"/>
    <property type="match status" value="1"/>
</dbReference>
<dbReference type="EMBL" id="JAGTJQ010000008">
    <property type="protein sequence ID" value="KAH7026361.1"/>
    <property type="molecule type" value="Genomic_DNA"/>
</dbReference>
<organism evidence="14 15">
    <name type="scientific">Microdochium trichocladiopsis</name>
    <dbReference type="NCBI Taxonomy" id="1682393"/>
    <lineage>
        <taxon>Eukaryota</taxon>
        <taxon>Fungi</taxon>
        <taxon>Dikarya</taxon>
        <taxon>Ascomycota</taxon>
        <taxon>Pezizomycotina</taxon>
        <taxon>Sordariomycetes</taxon>
        <taxon>Xylariomycetidae</taxon>
        <taxon>Xylariales</taxon>
        <taxon>Microdochiaceae</taxon>
        <taxon>Microdochium</taxon>
    </lineage>
</organism>
<keyword evidence="6" id="KW-0547">Nucleotide-binding</keyword>
<dbReference type="PANTHER" id="PTHR47260">
    <property type="entry name" value="UPF0644 PROTEIN PB2B4.06"/>
    <property type="match status" value="1"/>
</dbReference>
<evidence type="ECO:0000256" key="6">
    <source>
        <dbReference type="ARBA" id="ARBA00022741"/>
    </source>
</evidence>
<keyword evidence="9" id="KW-0198">Cysteine biosynthesis</keyword>
<proteinExistence type="inferred from homology"/>
<comment type="pathway">
    <text evidence="1">Sulfur metabolism; hydrogen sulfide biosynthesis; sulfite from sulfate: step 2/3.</text>
</comment>
<feature type="domain" description="APS kinase" evidence="12">
    <location>
        <begin position="236"/>
        <end position="395"/>
    </location>
</feature>
<dbReference type="Pfam" id="PF01583">
    <property type="entry name" value="APS_kinase"/>
    <property type="match status" value="1"/>
</dbReference>
<dbReference type="GO" id="GO:0019344">
    <property type="term" value="P:cysteine biosynthetic process"/>
    <property type="evidence" value="ECO:0007669"/>
    <property type="project" value="UniProtKB-KW"/>
</dbReference>
<dbReference type="NCBIfam" id="NF003013">
    <property type="entry name" value="PRK03846.1"/>
    <property type="match status" value="1"/>
</dbReference>
<evidence type="ECO:0000256" key="5">
    <source>
        <dbReference type="ARBA" id="ARBA00022679"/>
    </source>
</evidence>
<dbReference type="Pfam" id="PF03061">
    <property type="entry name" value="4HBT"/>
    <property type="match status" value="1"/>
</dbReference>
<dbReference type="InterPro" id="IPR052061">
    <property type="entry name" value="PTE-AB_protein"/>
</dbReference>
<dbReference type="GO" id="GO:0004020">
    <property type="term" value="F:adenylylsulfate kinase activity"/>
    <property type="evidence" value="ECO:0007669"/>
    <property type="project" value="UniProtKB-EC"/>
</dbReference>
<comment type="caution">
    <text evidence="14">The sequence shown here is derived from an EMBL/GenBank/DDBJ whole genome shotgun (WGS) entry which is preliminary data.</text>
</comment>
<dbReference type="RefSeq" id="XP_046009578.1">
    <property type="nucleotide sequence ID" value="XM_046160427.1"/>
</dbReference>
<dbReference type="Gene3D" id="3.40.50.300">
    <property type="entry name" value="P-loop containing nucleotide triphosphate hydrolases"/>
    <property type="match status" value="1"/>
</dbReference>
<dbReference type="GeneID" id="70189973"/>
<evidence type="ECO:0000256" key="11">
    <source>
        <dbReference type="ARBA" id="ARBA00031464"/>
    </source>
</evidence>
<dbReference type="InterPro" id="IPR006683">
    <property type="entry name" value="Thioestr_dom"/>
</dbReference>
<dbReference type="EC" id="2.7.1.25" evidence="3"/>
<keyword evidence="5" id="KW-0808">Transferase</keyword>
<accession>A0A9P8Y0Q5</accession>
<reference evidence="14" key="1">
    <citation type="journal article" date="2021" name="Nat. Commun.">
        <title>Genetic determinants of endophytism in the Arabidopsis root mycobiome.</title>
        <authorList>
            <person name="Mesny F."/>
            <person name="Miyauchi S."/>
            <person name="Thiergart T."/>
            <person name="Pickel B."/>
            <person name="Atanasova L."/>
            <person name="Karlsson M."/>
            <person name="Huettel B."/>
            <person name="Barry K.W."/>
            <person name="Haridas S."/>
            <person name="Chen C."/>
            <person name="Bauer D."/>
            <person name="Andreopoulos W."/>
            <person name="Pangilinan J."/>
            <person name="LaButti K."/>
            <person name="Riley R."/>
            <person name="Lipzen A."/>
            <person name="Clum A."/>
            <person name="Drula E."/>
            <person name="Henrissat B."/>
            <person name="Kohler A."/>
            <person name="Grigoriev I.V."/>
            <person name="Martin F.M."/>
            <person name="Hacquard S."/>
        </authorList>
    </citation>
    <scope>NUCLEOTIDE SEQUENCE</scope>
    <source>
        <strain evidence="14">MPI-CAGE-CH-0230</strain>
    </source>
</reference>
<dbReference type="InterPro" id="IPR002891">
    <property type="entry name" value="APS"/>
</dbReference>
<evidence type="ECO:0000313" key="15">
    <source>
        <dbReference type="Proteomes" id="UP000756346"/>
    </source>
</evidence>
<evidence type="ECO:0000256" key="9">
    <source>
        <dbReference type="ARBA" id="ARBA00023192"/>
    </source>
</evidence>
<evidence type="ECO:0000256" key="8">
    <source>
        <dbReference type="ARBA" id="ARBA00022840"/>
    </source>
</evidence>
<evidence type="ECO:0000259" key="12">
    <source>
        <dbReference type="Pfam" id="PF01583"/>
    </source>
</evidence>
<keyword evidence="15" id="KW-1185">Reference proteome</keyword>
<evidence type="ECO:0000256" key="10">
    <source>
        <dbReference type="ARBA" id="ARBA00029724"/>
    </source>
</evidence>
<dbReference type="PANTHER" id="PTHR47260:SF7">
    <property type="entry name" value="THIOESTERASE FAMILY PROTEIN (AFU_ORTHOLOGUE AFUA_1G10800)"/>
    <property type="match status" value="1"/>
</dbReference>
<sequence length="420" mass="45423">MAAAPAVPTVNGIWNPPSDAETLTMYTPATDEEREVEAYIDSHPVVAELRTRPDFTASRPHLKMPEALRSHTLTAGLLLGPGRVVVPPLVFAEDGGKSLVSISYLGTDLCGHPGIVHGGLLATMLDEGLARCCFPALPHKVGMTANLNINYRAPAPAGAYVALRATTTKVEGRKAWVEGRIETLVAEGEKPVILAEATALFVSPKQAATAAVGPAFNIVWHPSLSRQERAEHRKQKGFTLWFTGLSASGKSTVATALEQHLLHKGLAAYRLDGDNVRFGLNKDLGFSDKDRVENIRRIGEVAKLFADSSCIALTSFISPFKADRQIARDVHAAVAPSSKDEPIPFIEVFVDIPIEVAEQRDPKGLYKKARAGEIPHFTGISSPYEAPENPDIVLKTHENSVEECVQQLVDWLQAKGLISI</sequence>
<dbReference type="GO" id="GO:0000103">
    <property type="term" value="P:sulfate assimilation"/>
    <property type="evidence" value="ECO:0007669"/>
    <property type="project" value="InterPro"/>
</dbReference>
<dbReference type="HAMAP" id="MF_00065">
    <property type="entry name" value="Adenylyl_sulf_kinase"/>
    <property type="match status" value="1"/>
</dbReference>
<dbReference type="Gene3D" id="3.10.129.10">
    <property type="entry name" value="Hotdog Thioesterase"/>
    <property type="match status" value="1"/>
</dbReference>
<keyword evidence="8" id="KW-0067">ATP-binding</keyword>
<dbReference type="AlphaFoldDB" id="A0A9P8Y0Q5"/>
<dbReference type="InterPro" id="IPR027417">
    <property type="entry name" value="P-loop_NTPase"/>
</dbReference>
<keyword evidence="7 14" id="KW-0418">Kinase</keyword>
<dbReference type="Proteomes" id="UP000756346">
    <property type="component" value="Unassembled WGS sequence"/>
</dbReference>
<dbReference type="CDD" id="cd03443">
    <property type="entry name" value="PaaI_thioesterase"/>
    <property type="match status" value="1"/>
</dbReference>
<dbReference type="NCBIfam" id="TIGR00455">
    <property type="entry name" value="apsK"/>
    <property type="match status" value="1"/>
</dbReference>
<evidence type="ECO:0000256" key="3">
    <source>
        <dbReference type="ARBA" id="ARBA00012121"/>
    </source>
</evidence>
<evidence type="ECO:0000256" key="4">
    <source>
        <dbReference type="ARBA" id="ARBA00018163"/>
    </source>
</evidence>
<dbReference type="GO" id="GO:0005524">
    <property type="term" value="F:ATP binding"/>
    <property type="evidence" value="ECO:0007669"/>
    <property type="project" value="UniProtKB-KW"/>
</dbReference>
<name>A0A9P8Y0Q5_9PEZI</name>
<dbReference type="SUPFAM" id="SSF52540">
    <property type="entry name" value="P-loop containing nucleoside triphosphate hydrolases"/>
    <property type="match status" value="1"/>
</dbReference>
<protein>
    <recommendedName>
        <fullName evidence="4">Adenylyl-sulfate kinase</fullName>
        <ecNumber evidence="3">2.7.1.25</ecNumber>
    </recommendedName>
    <alternativeName>
        <fullName evidence="11">ATP adenosine-5'-phosphosulfate 3'-phosphotransferase</fullName>
    </alternativeName>
    <alternativeName>
        <fullName evidence="10">Adenosine-5'-phosphosulfate kinase</fullName>
    </alternativeName>
</protein>
<evidence type="ECO:0000259" key="13">
    <source>
        <dbReference type="Pfam" id="PF03061"/>
    </source>
</evidence>
<dbReference type="InterPro" id="IPR029069">
    <property type="entry name" value="HotDog_dom_sf"/>
</dbReference>
<comment type="similarity">
    <text evidence="2">Belongs to the APS kinase family.</text>
</comment>
<dbReference type="SUPFAM" id="SSF54637">
    <property type="entry name" value="Thioesterase/thiol ester dehydrase-isomerase"/>
    <property type="match status" value="1"/>
</dbReference>
<feature type="domain" description="Thioesterase" evidence="13">
    <location>
        <begin position="114"/>
        <end position="182"/>
    </location>
</feature>
<evidence type="ECO:0000256" key="7">
    <source>
        <dbReference type="ARBA" id="ARBA00022777"/>
    </source>
</evidence>
<dbReference type="CDD" id="cd02027">
    <property type="entry name" value="APSK"/>
    <property type="match status" value="1"/>
</dbReference>
<dbReference type="InterPro" id="IPR059117">
    <property type="entry name" value="APS_kinase_dom"/>
</dbReference>
<evidence type="ECO:0000256" key="1">
    <source>
        <dbReference type="ARBA" id="ARBA00004806"/>
    </source>
</evidence>
<keyword evidence="9" id="KW-0028">Amino-acid biosynthesis</keyword>
<dbReference type="OrthoDB" id="506431at2759"/>
<evidence type="ECO:0000256" key="2">
    <source>
        <dbReference type="ARBA" id="ARBA00007008"/>
    </source>
</evidence>
<evidence type="ECO:0000313" key="14">
    <source>
        <dbReference type="EMBL" id="KAH7026361.1"/>
    </source>
</evidence>
<gene>
    <name evidence="14" type="ORF">B0I36DRAFT_376146</name>
</gene>